<proteinExistence type="predicted"/>
<accession>A0ABR9TGT3</accession>
<sequence length="734" mass="85693">MAKNFKLISFDAYVLRTPLFPLSLYLDTVENYSLEKAKKLYQDPLIREAIYLASPILVKELDKWAKASIETISEKNQRLEFSFLKYLARMSSRCTPFGLFSGCSVGYIRSDTSIVIENPDKFKRYTQFDMQFWIKLLQQISDKKEIMPYLQYYPNNSIYKIGDFYRYIEYKNIEKKREHSIAALRKSETLTDLLNFAKGGITIDDLSKMLACNEGEKFEAKKFVLKLIEFQFLVSELDATVTGNNDWERILSVVKKSPFCKIEYQILNKIQKKVSLLDKTLAQSEKKYLKIKNDIDTLGIGFDEKYLFQTDLYSSTLVNTLSKNVVNKVTQAISFLNSIQPKEKSQNLENFKKAFIGRYEYESMPLAAVLDTEIGIGYIQKHDMNDSHEILNFLSLDKLKAKEENQIWTSYDYVLQRKLQKSILEGNMEIVLEEKDFDSFNNDLSWAPPTCSVLIEVLANDKIVIESSGNISAAKLLGRFCNGSPSIHNLTKEIIQKEEGHYQDKIMAEITHIPESRTGNILRRPVLRNYEISYLAKSGVEEYKNIDLTDLYVSIENDSVKLTSKKYNKEVIPCLSNAHVFSKNSLPIYHFLCDLQGQHLKPIYSFDWGILKHHYFFFPRVLYKEIILSKARWTVEKHELSALFKIKDKNLHQDFLKWRHQRNVPRYVNWVNFDNTLLFDLDSRTGIEMFLRSAQTNDILILEEFLFVKNTVVQNQNNNDFSNQIIVSFHKEEK</sequence>
<gene>
    <name evidence="2" type="ORF">C4F50_06395</name>
</gene>
<dbReference type="RefSeq" id="WP_193845558.1">
    <property type="nucleotide sequence ID" value="NZ_PRDM01000001.1"/>
</dbReference>
<dbReference type="EMBL" id="PRDM01000001">
    <property type="protein sequence ID" value="MBE8724577.1"/>
    <property type="molecule type" value="Genomic_DNA"/>
</dbReference>
<dbReference type="Proteomes" id="UP000640614">
    <property type="component" value="Unassembled WGS sequence"/>
</dbReference>
<organism evidence="2 3">
    <name type="scientific">Flavobacterium hungaricum</name>
    <dbReference type="NCBI Taxonomy" id="2082725"/>
    <lineage>
        <taxon>Bacteria</taxon>
        <taxon>Pseudomonadati</taxon>
        <taxon>Bacteroidota</taxon>
        <taxon>Flavobacteriia</taxon>
        <taxon>Flavobacteriales</taxon>
        <taxon>Flavobacteriaceae</taxon>
        <taxon>Flavobacterium</taxon>
    </lineage>
</organism>
<protein>
    <recommendedName>
        <fullName evidence="1">Lantibiotic dehydratase N-terminal domain-containing protein</fullName>
    </recommendedName>
</protein>
<comment type="caution">
    <text evidence="2">The sequence shown here is derived from an EMBL/GenBank/DDBJ whole genome shotgun (WGS) entry which is preliminary data.</text>
</comment>
<keyword evidence="3" id="KW-1185">Reference proteome</keyword>
<evidence type="ECO:0000313" key="2">
    <source>
        <dbReference type="EMBL" id="MBE8724577.1"/>
    </source>
</evidence>
<dbReference type="Pfam" id="PF04738">
    <property type="entry name" value="Lant_dehydr_N"/>
    <property type="match status" value="1"/>
</dbReference>
<feature type="domain" description="Lantibiotic dehydratase N-terminal" evidence="1">
    <location>
        <begin position="42"/>
        <end position="685"/>
    </location>
</feature>
<evidence type="ECO:0000313" key="3">
    <source>
        <dbReference type="Proteomes" id="UP000640614"/>
    </source>
</evidence>
<name>A0ABR9TGT3_9FLAO</name>
<evidence type="ECO:0000259" key="1">
    <source>
        <dbReference type="Pfam" id="PF04738"/>
    </source>
</evidence>
<reference evidence="2 3" key="1">
    <citation type="submission" date="2018-07" db="EMBL/GenBank/DDBJ databases">
        <title>Genome assembly of strain KB82.</title>
        <authorList>
            <person name="Kukolya J."/>
            <person name="Horvath B."/>
            <person name="Nagy I."/>
            <person name="Toth A."/>
        </authorList>
    </citation>
    <scope>NUCLEOTIDE SEQUENCE [LARGE SCALE GENOMIC DNA]</scope>
    <source>
        <strain evidence="2 3">Kb82</strain>
    </source>
</reference>
<dbReference type="InterPro" id="IPR006827">
    <property type="entry name" value="Lant_deHydtase_N"/>
</dbReference>